<dbReference type="PANTHER" id="PTHR38788">
    <property type="entry name" value="CLR5 DOMAIN-CONTAINING PROTEIN"/>
    <property type="match status" value="1"/>
</dbReference>
<comment type="caution">
    <text evidence="2">The sequence shown here is derived from an EMBL/GenBank/DDBJ whole genome shotgun (WGS) entry which is preliminary data.</text>
</comment>
<dbReference type="PANTHER" id="PTHR38788:SF3">
    <property type="entry name" value="CLR5 DOMAIN-CONTAINING PROTEIN"/>
    <property type="match status" value="1"/>
</dbReference>
<keyword evidence="3" id="KW-1185">Reference proteome</keyword>
<proteinExistence type="predicted"/>
<accession>A0AA40BN22</accession>
<name>A0AA40BN22_9PEZI</name>
<dbReference type="InterPro" id="IPR025676">
    <property type="entry name" value="Clr5_dom"/>
</dbReference>
<evidence type="ECO:0000313" key="3">
    <source>
        <dbReference type="Proteomes" id="UP001172159"/>
    </source>
</evidence>
<dbReference type="Pfam" id="PF14420">
    <property type="entry name" value="Clr5"/>
    <property type="match status" value="1"/>
</dbReference>
<dbReference type="Proteomes" id="UP001172159">
    <property type="component" value="Unassembled WGS sequence"/>
</dbReference>
<evidence type="ECO:0000259" key="1">
    <source>
        <dbReference type="Pfam" id="PF14420"/>
    </source>
</evidence>
<reference evidence="2" key="1">
    <citation type="submission" date="2023-06" db="EMBL/GenBank/DDBJ databases">
        <title>Genome-scale phylogeny and comparative genomics of the fungal order Sordariales.</title>
        <authorList>
            <consortium name="Lawrence Berkeley National Laboratory"/>
            <person name="Hensen N."/>
            <person name="Bonometti L."/>
            <person name="Westerberg I."/>
            <person name="Brannstrom I.O."/>
            <person name="Guillou S."/>
            <person name="Cros-Aarteil S."/>
            <person name="Calhoun S."/>
            <person name="Haridas S."/>
            <person name="Kuo A."/>
            <person name="Mondo S."/>
            <person name="Pangilinan J."/>
            <person name="Riley R."/>
            <person name="Labutti K."/>
            <person name="Andreopoulos B."/>
            <person name="Lipzen A."/>
            <person name="Chen C."/>
            <person name="Yanf M."/>
            <person name="Daum C."/>
            <person name="Ng V."/>
            <person name="Clum A."/>
            <person name="Steindorff A."/>
            <person name="Ohm R."/>
            <person name="Martin F."/>
            <person name="Silar P."/>
            <person name="Natvig D."/>
            <person name="Lalanne C."/>
            <person name="Gautier V."/>
            <person name="Ament-Velasquez S.L."/>
            <person name="Kruys A."/>
            <person name="Hutchinson M.I."/>
            <person name="Powell A.J."/>
            <person name="Barry K."/>
            <person name="Miller A.N."/>
            <person name="Grigoriev I.V."/>
            <person name="Debuchy R."/>
            <person name="Gladieux P."/>
            <person name="Thoren M.H."/>
            <person name="Johannesson H."/>
        </authorList>
    </citation>
    <scope>NUCLEOTIDE SEQUENCE</scope>
    <source>
        <strain evidence="2">CBS 540.89</strain>
    </source>
</reference>
<evidence type="ECO:0000313" key="2">
    <source>
        <dbReference type="EMBL" id="KAK0737141.1"/>
    </source>
</evidence>
<protein>
    <submittedName>
        <fullName evidence="2">Clr5 domain-containing protein</fullName>
    </submittedName>
</protein>
<dbReference type="AlphaFoldDB" id="A0AA40BN22"/>
<sequence length="112" mass="13512">MDLARPKINKRLKWEPLKDEISDLYIVQKKDLREVMEMMEKYHQFLATEQQYRHQFKKWGFRKYVTKKILGDPRDIGIRLSIARKVADEVDSKPHLVTPRFGEQDAQRLLLE</sequence>
<organism evidence="2 3">
    <name type="scientific">Apiosordaria backusii</name>
    <dbReference type="NCBI Taxonomy" id="314023"/>
    <lineage>
        <taxon>Eukaryota</taxon>
        <taxon>Fungi</taxon>
        <taxon>Dikarya</taxon>
        <taxon>Ascomycota</taxon>
        <taxon>Pezizomycotina</taxon>
        <taxon>Sordariomycetes</taxon>
        <taxon>Sordariomycetidae</taxon>
        <taxon>Sordariales</taxon>
        <taxon>Lasiosphaeriaceae</taxon>
        <taxon>Apiosordaria</taxon>
    </lineage>
</organism>
<feature type="domain" description="Clr5" evidence="1">
    <location>
        <begin position="13"/>
        <end position="63"/>
    </location>
</feature>
<gene>
    <name evidence="2" type="ORF">B0T21DRAFT_158370</name>
</gene>
<dbReference type="EMBL" id="JAUKTV010000005">
    <property type="protein sequence ID" value="KAK0737141.1"/>
    <property type="molecule type" value="Genomic_DNA"/>
</dbReference>